<dbReference type="GO" id="GO:0005739">
    <property type="term" value="C:mitochondrion"/>
    <property type="evidence" value="ECO:0007669"/>
    <property type="project" value="UniProtKB-SubCell"/>
</dbReference>
<keyword evidence="4 9" id="KW-0813">Transport</keyword>
<keyword evidence="6 9" id="KW-0520">NAD</keyword>
<evidence type="ECO:0000259" key="11">
    <source>
        <dbReference type="Pfam" id="PF00329"/>
    </source>
</evidence>
<evidence type="ECO:0000256" key="5">
    <source>
        <dbReference type="ARBA" id="ARBA00022967"/>
    </source>
</evidence>
<dbReference type="SUPFAM" id="SSF143243">
    <property type="entry name" value="Nqo5-like"/>
    <property type="match status" value="1"/>
</dbReference>
<evidence type="ECO:0000256" key="4">
    <source>
        <dbReference type="ARBA" id="ARBA00022448"/>
    </source>
</evidence>
<evidence type="ECO:0000256" key="7">
    <source>
        <dbReference type="ARBA" id="ARBA00023075"/>
    </source>
</evidence>
<dbReference type="EMBL" id="JANEYG010000057">
    <property type="protein sequence ID" value="KAJ8915103.1"/>
    <property type="molecule type" value="Genomic_DNA"/>
</dbReference>
<evidence type="ECO:0000256" key="8">
    <source>
        <dbReference type="ARBA" id="ARBA00049551"/>
    </source>
</evidence>
<reference evidence="12 13" key="1">
    <citation type="journal article" date="2023" name="Insect Mol. Biol.">
        <title>Genome sequencing provides insights into the evolution of gene families encoding plant cell wall-degrading enzymes in longhorned beetles.</title>
        <authorList>
            <person name="Shin N.R."/>
            <person name="Okamura Y."/>
            <person name="Kirsch R."/>
            <person name="Pauchet Y."/>
        </authorList>
    </citation>
    <scope>NUCLEOTIDE SEQUENCE [LARGE SCALE GENOMIC DNA]</scope>
    <source>
        <strain evidence="12">EAD_L_NR</strain>
    </source>
</reference>
<name>A0AAV8VLJ3_9CUCU</name>
<evidence type="ECO:0000313" key="13">
    <source>
        <dbReference type="Proteomes" id="UP001159042"/>
    </source>
</evidence>
<accession>A0AAV8VLJ3</accession>
<comment type="catalytic activity">
    <reaction evidence="8">
        <text>a ubiquinone + NADH + 5 H(+)(in) = a ubiquinol + NAD(+) + 4 H(+)(out)</text>
        <dbReference type="Rhea" id="RHEA:29091"/>
        <dbReference type="Rhea" id="RHEA-COMP:9565"/>
        <dbReference type="Rhea" id="RHEA-COMP:9566"/>
        <dbReference type="ChEBI" id="CHEBI:15378"/>
        <dbReference type="ChEBI" id="CHEBI:16389"/>
        <dbReference type="ChEBI" id="CHEBI:17976"/>
        <dbReference type="ChEBI" id="CHEBI:57540"/>
        <dbReference type="ChEBI" id="CHEBI:57945"/>
        <dbReference type="EC" id="7.1.1.2"/>
    </reaction>
</comment>
<evidence type="ECO:0000256" key="10">
    <source>
        <dbReference type="SAM" id="MobiDB-lite"/>
    </source>
</evidence>
<keyword evidence="13" id="KW-1185">Reference proteome</keyword>
<dbReference type="InterPro" id="IPR037232">
    <property type="entry name" value="NADH_quin_OxRdtase_su_C/D-like"/>
</dbReference>
<dbReference type="PANTHER" id="PTHR10884">
    <property type="entry name" value="NADH DEHYDROGENASE UBIQUINONE IRON-SULFUR PROTEIN 3"/>
    <property type="match status" value="1"/>
</dbReference>
<keyword evidence="7" id="KW-0830">Ubiquinone</keyword>
<dbReference type="HAMAP" id="MF_01357">
    <property type="entry name" value="NDH1_NuoC"/>
    <property type="match status" value="1"/>
</dbReference>
<dbReference type="InterPro" id="IPR020396">
    <property type="entry name" value="NADH_UbQ_OxRdtase_CS"/>
</dbReference>
<dbReference type="NCBIfam" id="TIGR01961">
    <property type="entry name" value="NuoC_fam"/>
    <property type="match status" value="1"/>
</dbReference>
<evidence type="ECO:0000256" key="2">
    <source>
        <dbReference type="ARBA" id="ARBA00007569"/>
    </source>
</evidence>
<dbReference type="GO" id="GO:0008137">
    <property type="term" value="F:NADH dehydrogenase (ubiquinone) activity"/>
    <property type="evidence" value="ECO:0007669"/>
    <property type="project" value="UniProtKB-EC"/>
</dbReference>
<dbReference type="NCBIfam" id="NF004733">
    <property type="entry name" value="PRK06074.1-5"/>
    <property type="match status" value="1"/>
</dbReference>
<evidence type="ECO:0000256" key="6">
    <source>
        <dbReference type="ARBA" id="ARBA00023027"/>
    </source>
</evidence>
<evidence type="ECO:0000256" key="9">
    <source>
        <dbReference type="RuleBase" id="RU003456"/>
    </source>
</evidence>
<dbReference type="PANTHER" id="PTHR10884:SF14">
    <property type="entry name" value="NADH DEHYDROGENASE [UBIQUINONE] IRON-SULFUR PROTEIN 3, MITOCHONDRIAL"/>
    <property type="match status" value="1"/>
</dbReference>
<dbReference type="AlphaFoldDB" id="A0AAV8VLJ3"/>
<feature type="region of interest" description="Disordered" evidence="10">
    <location>
        <begin position="223"/>
        <end position="256"/>
    </location>
</feature>
<organism evidence="12 13">
    <name type="scientific">Exocentrus adspersus</name>
    <dbReference type="NCBI Taxonomy" id="1586481"/>
    <lineage>
        <taxon>Eukaryota</taxon>
        <taxon>Metazoa</taxon>
        <taxon>Ecdysozoa</taxon>
        <taxon>Arthropoda</taxon>
        <taxon>Hexapoda</taxon>
        <taxon>Insecta</taxon>
        <taxon>Pterygota</taxon>
        <taxon>Neoptera</taxon>
        <taxon>Endopterygota</taxon>
        <taxon>Coleoptera</taxon>
        <taxon>Polyphaga</taxon>
        <taxon>Cucujiformia</taxon>
        <taxon>Chrysomeloidea</taxon>
        <taxon>Cerambycidae</taxon>
        <taxon>Lamiinae</taxon>
        <taxon>Acanthocinini</taxon>
        <taxon>Exocentrus</taxon>
    </lineage>
</organism>
<evidence type="ECO:0000256" key="3">
    <source>
        <dbReference type="ARBA" id="ARBA00020084"/>
    </source>
</evidence>
<proteinExistence type="inferred from homology"/>
<evidence type="ECO:0000256" key="1">
    <source>
        <dbReference type="ARBA" id="ARBA00004173"/>
    </source>
</evidence>
<feature type="domain" description="NADH:ubiquinone oxidoreductase 30kDa subunit" evidence="11">
    <location>
        <begin position="73"/>
        <end position="193"/>
    </location>
</feature>
<comment type="subcellular location">
    <subcellularLocation>
        <location evidence="1">Mitochondrion</location>
    </subcellularLocation>
</comment>
<dbReference type="Pfam" id="PF00329">
    <property type="entry name" value="Complex1_30kDa"/>
    <property type="match status" value="1"/>
</dbReference>
<sequence>MRVLKKCVGFAQKRWCGEKKIAAICGKRKEDSTKESVMSRKDQLTEFGKYVAECIPKYVQKIRMTHSDQLEILVDPEGVLCVTQFLKDHHGCQFEMLTDVTSMDVPSRPFRFEVIYTFLSLRYNSRVTVKTYADELLPVESIAGLYKNADWLEREVWDMYGVFFANHPDLRRLLTDYGFDGHPFRKDFPLSGYLELRYDDEKKRVVYEPVELTQEYRRFDLSSPWTSYPKFKDDQIQKKKQEENKEKEEAKSKNPC</sequence>
<evidence type="ECO:0000313" key="12">
    <source>
        <dbReference type="EMBL" id="KAJ8915103.1"/>
    </source>
</evidence>
<comment type="similarity">
    <text evidence="2 9">Belongs to the complex I 30 kDa subunit family.</text>
</comment>
<dbReference type="Gene3D" id="3.30.460.80">
    <property type="entry name" value="NADH:ubiquinone oxidoreductase, 30kDa subunit"/>
    <property type="match status" value="1"/>
</dbReference>
<dbReference type="Proteomes" id="UP001159042">
    <property type="component" value="Unassembled WGS sequence"/>
</dbReference>
<keyword evidence="5 9" id="KW-1278">Translocase</keyword>
<protein>
    <recommendedName>
        <fullName evidence="3">NADH dehydrogenase [ubiquinone] iron-sulfur protein 3, mitochondrial</fullName>
    </recommendedName>
</protein>
<gene>
    <name evidence="12" type="ORF">NQ315_000355</name>
</gene>
<comment type="caution">
    <text evidence="12">The sequence shown here is derived from an EMBL/GenBank/DDBJ whole genome shotgun (WGS) entry which is preliminary data.</text>
</comment>
<dbReference type="GO" id="GO:0016651">
    <property type="term" value="F:oxidoreductase activity, acting on NAD(P)H"/>
    <property type="evidence" value="ECO:0007669"/>
    <property type="project" value="InterPro"/>
</dbReference>
<dbReference type="InterPro" id="IPR001268">
    <property type="entry name" value="NADH_UbQ_OxRdtase_30kDa_su"/>
</dbReference>
<dbReference type="FunFam" id="3.30.460.80:FF:000002">
    <property type="entry name" value="NADH dehydrogenase iron-sulfur protein 3, mitochondrial"/>
    <property type="match status" value="1"/>
</dbReference>
<feature type="compositionally biased region" description="Basic and acidic residues" evidence="10">
    <location>
        <begin position="230"/>
        <end position="256"/>
    </location>
</feature>
<dbReference type="InterPro" id="IPR010218">
    <property type="entry name" value="NADH_DH_suC"/>
</dbReference>
<dbReference type="PROSITE" id="PS00542">
    <property type="entry name" value="COMPLEX1_30K"/>
    <property type="match status" value="1"/>
</dbReference>
<dbReference type="GO" id="GO:0016020">
    <property type="term" value="C:membrane"/>
    <property type="evidence" value="ECO:0007669"/>
    <property type="project" value="UniProtKB-ARBA"/>
</dbReference>